<organism evidence="3 4">
    <name type="scientific">Aspergillus tamarii</name>
    <dbReference type="NCBI Taxonomy" id="41984"/>
    <lineage>
        <taxon>Eukaryota</taxon>
        <taxon>Fungi</taxon>
        <taxon>Dikarya</taxon>
        <taxon>Ascomycota</taxon>
        <taxon>Pezizomycotina</taxon>
        <taxon>Eurotiomycetes</taxon>
        <taxon>Eurotiomycetidae</taxon>
        <taxon>Eurotiales</taxon>
        <taxon>Aspergillaceae</taxon>
        <taxon>Aspergillus</taxon>
        <taxon>Aspergillus subgen. Circumdati</taxon>
    </lineage>
</organism>
<dbReference type="SUPFAM" id="SSF48403">
    <property type="entry name" value="Ankyrin repeat"/>
    <property type="match status" value="1"/>
</dbReference>
<evidence type="ECO:0000259" key="2">
    <source>
        <dbReference type="Pfam" id="PF06985"/>
    </source>
</evidence>
<keyword evidence="4" id="KW-1185">Reference proteome</keyword>
<gene>
    <name evidence="3" type="ORF">BDV40DRAFT_287254</name>
</gene>
<dbReference type="Pfam" id="PF26639">
    <property type="entry name" value="Het-6_barrel"/>
    <property type="match status" value="1"/>
</dbReference>
<dbReference type="Pfam" id="PF06985">
    <property type="entry name" value="HET"/>
    <property type="match status" value="1"/>
</dbReference>
<dbReference type="OrthoDB" id="2157530at2759"/>
<keyword evidence="1" id="KW-0175">Coiled coil</keyword>
<evidence type="ECO:0000313" key="4">
    <source>
        <dbReference type="Proteomes" id="UP000326950"/>
    </source>
</evidence>
<reference evidence="3 4" key="1">
    <citation type="submission" date="2019-04" db="EMBL/GenBank/DDBJ databases">
        <title>Friends and foes A comparative genomics study of 23 Aspergillus species from section Flavi.</title>
        <authorList>
            <consortium name="DOE Joint Genome Institute"/>
            <person name="Kjaerbolling I."/>
            <person name="Vesth T."/>
            <person name="Frisvad J.C."/>
            <person name="Nybo J.L."/>
            <person name="Theobald S."/>
            <person name="Kildgaard S."/>
            <person name="Isbrandt T."/>
            <person name="Kuo A."/>
            <person name="Sato A."/>
            <person name="Lyhne E.K."/>
            <person name="Kogle M.E."/>
            <person name="Wiebenga A."/>
            <person name="Kun R.S."/>
            <person name="Lubbers R.J."/>
            <person name="Makela M.R."/>
            <person name="Barry K."/>
            <person name="Chovatia M."/>
            <person name="Clum A."/>
            <person name="Daum C."/>
            <person name="Haridas S."/>
            <person name="He G."/>
            <person name="LaButti K."/>
            <person name="Lipzen A."/>
            <person name="Mondo S."/>
            <person name="Riley R."/>
            <person name="Salamov A."/>
            <person name="Simmons B.A."/>
            <person name="Magnuson J.K."/>
            <person name="Henrissat B."/>
            <person name="Mortensen U.H."/>
            <person name="Larsen T.O."/>
            <person name="Devries R.P."/>
            <person name="Grigoriev I.V."/>
            <person name="Machida M."/>
            <person name="Baker S.E."/>
            <person name="Andersen M.R."/>
        </authorList>
    </citation>
    <scope>NUCLEOTIDE SEQUENCE [LARGE SCALE GENOMIC DNA]</scope>
    <source>
        <strain evidence="3 4">CBS 117626</strain>
    </source>
</reference>
<name>A0A5N6V247_ASPTM</name>
<feature type="domain" description="Heterokaryon incompatibility" evidence="2">
    <location>
        <begin position="199"/>
        <end position="313"/>
    </location>
</feature>
<dbReference type="Gene3D" id="1.25.40.20">
    <property type="entry name" value="Ankyrin repeat-containing domain"/>
    <property type="match status" value="1"/>
</dbReference>
<sequence>MSERFEYDPLPEPTCIRLVSFVPQDDTTRTPPLTQGEPLLQLSLCTVDLRDAPHYEALSYTWGSPFPPEDPRSSAYEDENNQQRVLVNGCEHEIGRNLWEFLHQQQQTNAILRKEAAEILAAGLDTHGRTPLMRATALHYAVPSIELLEPLVYHGADIYARTQEGKTPLDNADDEVVALIKSVNNDLGGKARPRGLRLSAQKPMWIDSISINQKDTAERNKQVAMMSDIYSKAMSVVVWLGVEDERIPLALEPLGRDPEPWLVFTQLRDLGFRGPNLGNAMKGHYSTKRILDTLSVMKLMERTWWSRTWVIQELALAKRILIICGSIITHPIRTAAILTSLSYMSSPVILKQGDGSIADPMAIFESARFSGIHGIEALMLADISFRTSAYTRVRQILVETSLKPTQGVPSVSWGRRLSLQNLGRLSWWSQSSDPRDKIFALVGIAHSDPQGQRIDVDYNIRTDEVFVQYGHLFIKGSPEPMQDLCIDECYFFEPLEGLSYVQDTPKPHPKFQDYKVKLPSWTPNFSAHLATCRIWSQELSAAKDIANTPAILAHSDPRILCVNGHMVDSIVAIEPTQHMGDVQEPEVMAWLELIQPLHSSYHGGGSCVDALRQALVAGKQSQNNKRVYKTFRDFMKRKLCQHPIDPRLESILPLLRTSDAARNTLPSFEELLKEEQTFLELKQTLQRLVQHFLTIVQCIHEPVQEKKQRLLELEQGAQEVAQEIQEEQKKPQEKGEKQEELMQMRLKVLQEAMEKAQETLNKGQEELRSLQEFYIFFKRYYRSRCLFRTKKGYMGLGPLGVQPGDEVWLFATARTPFVLRRPSEGCLRKGTLCSNSSTAECGCRTFIGEAYVHGIMNGEAMRKGDFRPVSLV</sequence>
<dbReference type="AlphaFoldDB" id="A0A5N6V247"/>
<evidence type="ECO:0000313" key="3">
    <source>
        <dbReference type="EMBL" id="KAE8164121.1"/>
    </source>
</evidence>
<dbReference type="EMBL" id="ML738611">
    <property type="protein sequence ID" value="KAE8164121.1"/>
    <property type="molecule type" value="Genomic_DNA"/>
</dbReference>
<dbReference type="InterPro" id="IPR052895">
    <property type="entry name" value="HetReg/Transcr_Mod"/>
</dbReference>
<dbReference type="InterPro" id="IPR010730">
    <property type="entry name" value="HET"/>
</dbReference>
<evidence type="ECO:0000256" key="1">
    <source>
        <dbReference type="SAM" id="Coils"/>
    </source>
</evidence>
<dbReference type="Proteomes" id="UP000326950">
    <property type="component" value="Unassembled WGS sequence"/>
</dbReference>
<accession>A0A5N6V247</accession>
<feature type="coiled-coil region" evidence="1">
    <location>
        <begin position="703"/>
        <end position="773"/>
    </location>
</feature>
<proteinExistence type="predicted"/>
<dbReference type="PANTHER" id="PTHR24148">
    <property type="entry name" value="ANKYRIN REPEAT DOMAIN-CONTAINING PROTEIN 39 HOMOLOG-RELATED"/>
    <property type="match status" value="1"/>
</dbReference>
<protein>
    <submittedName>
        <fullName evidence="3">Heterokaryon incompatibility protein-domain-containing protein</fullName>
    </submittedName>
</protein>
<dbReference type="InterPro" id="IPR036770">
    <property type="entry name" value="Ankyrin_rpt-contain_sf"/>
</dbReference>
<dbReference type="PANTHER" id="PTHR24148:SF73">
    <property type="entry name" value="HET DOMAIN PROTEIN (AFU_ORTHOLOGUE AFUA_8G01020)"/>
    <property type="match status" value="1"/>
</dbReference>